<accession>A0A3Q3WZL7</accession>
<dbReference type="SMART" id="SM00174">
    <property type="entry name" value="RHO"/>
    <property type="match status" value="1"/>
</dbReference>
<protein>
    <submittedName>
        <fullName evidence="3">Uncharacterized protein</fullName>
    </submittedName>
</protein>
<dbReference type="PANTHER" id="PTHR24072">
    <property type="entry name" value="RHO FAMILY GTPASE"/>
    <property type="match status" value="1"/>
</dbReference>
<dbReference type="GO" id="GO:0003924">
    <property type="term" value="F:GTPase activity"/>
    <property type="evidence" value="ECO:0007669"/>
    <property type="project" value="InterPro"/>
</dbReference>
<dbReference type="InterPro" id="IPR027417">
    <property type="entry name" value="P-loop_NTPase"/>
</dbReference>
<evidence type="ECO:0000313" key="3">
    <source>
        <dbReference type="Ensembl" id="ENSMMOP00000014964.1"/>
    </source>
</evidence>
<reference evidence="3" key="1">
    <citation type="submission" date="2025-08" db="UniProtKB">
        <authorList>
            <consortium name="Ensembl"/>
        </authorList>
    </citation>
    <scope>IDENTIFICATION</scope>
</reference>
<evidence type="ECO:0000256" key="1">
    <source>
        <dbReference type="ARBA" id="ARBA00022741"/>
    </source>
</evidence>
<dbReference type="InterPro" id="IPR003578">
    <property type="entry name" value="Small_GTPase_Rho"/>
</dbReference>
<reference evidence="3" key="2">
    <citation type="submission" date="2025-09" db="UniProtKB">
        <authorList>
            <consortium name="Ensembl"/>
        </authorList>
    </citation>
    <scope>IDENTIFICATION</scope>
</reference>
<keyword evidence="1" id="KW-0547">Nucleotide-binding</keyword>
<dbReference type="Proteomes" id="UP000261620">
    <property type="component" value="Unplaced"/>
</dbReference>
<name>A0A3Q3WZL7_MOLML</name>
<proteinExistence type="predicted"/>
<evidence type="ECO:0000313" key="4">
    <source>
        <dbReference type="Proteomes" id="UP000261620"/>
    </source>
</evidence>
<dbReference type="SUPFAM" id="SSF52540">
    <property type="entry name" value="P-loop containing nucleoside triphosphate hydrolases"/>
    <property type="match status" value="1"/>
</dbReference>
<sequence>MQCVKCVLVGDKDAEKTLLLVSYTSKDLSVYVPTVRNFTVTFLMIGSESYMLLLFDTAGTQIDLRDDPCTVEKLAKNKQKPITPENAEKLARDVKAVKYVECSVQMQKGLNNVFDEAILAALEPPEPKKIHNCVLL</sequence>
<evidence type="ECO:0000256" key="2">
    <source>
        <dbReference type="ARBA" id="ARBA00023134"/>
    </source>
</evidence>
<keyword evidence="2" id="KW-0342">GTP-binding</keyword>
<organism evidence="3 4">
    <name type="scientific">Mola mola</name>
    <name type="common">Ocean sunfish</name>
    <name type="synonym">Tetraodon mola</name>
    <dbReference type="NCBI Taxonomy" id="94237"/>
    <lineage>
        <taxon>Eukaryota</taxon>
        <taxon>Metazoa</taxon>
        <taxon>Chordata</taxon>
        <taxon>Craniata</taxon>
        <taxon>Vertebrata</taxon>
        <taxon>Euteleostomi</taxon>
        <taxon>Actinopterygii</taxon>
        <taxon>Neopterygii</taxon>
        <taxon>Teleostei</taxon>
        <taxon>Neoteleostei</taxon>
        <taxon>Acanthomorphata</taxon>
        <taxon>Eupercaria</taxon>
        <taxon>Tetraodontiformes</taxon>
        <taxon>Molidae</taxon>
        <taxon>Mola</taxon>
    </lineage>
</organism>
<keyword evidence="4" id="KW-1185">Reference proteome</keyword>
<dbReference type="Pfam" id="PF00071">
    <property type="entry name" value="Ras"/>
    <property type="match status" value="1"/>
</dbReference>
<dbReference type="GO" id="GO:0005525">
    <property type="term" value="F:GTP binding"/>
    <property type="evidence" value="ECO:0007669"/>
    <property type="project" value="UniProtKB-KW"/>
</dbReference>
<dbReference type="AlphaFoldDB" id="A0A3Q3WZL7"/>
<dbReference type="InterPro" id="IPR001806">
    <property type="entry name" value="Small_GTPase"/>
</dbReference>
<dbReference type="GO" id="GO:0007264">
    <property type="term" value="P:small GTPase-mediated signal transduction"/>
    <property type="evidence" value="ECO:0007669"/>
    <property type="project" value="InterPro"/>
</dbReference>
<dbReference type="Gene3D" id="3.40.50.300">
    <property type="entry name" value="P-loop containing nucleotide triphosphate hydrolases"/>
    <property type="match status" value="2"/>
</dbReference>
<dbReference type="Ensembl" id="ENSMMOT00000015210.1">
    <property type="protein sequence ID" value="ENSMMOP00000014964.1"/>
    <property type="gene ID" value="ENSMMOG00000009398.1"/>
</dbReference>